<reference evidence="1 2" key="1">
    <citation type="submission" date="2019-07" db="EMBL/GenBank/DDBJ databases">
        <title>Whole genome shotgun sequence of Acetobacter nitrogenifigens NBRC 105050.</title>
        <authorList>
            <person name="Hosoyama A."/>
            <person name="Uohara A."/>
            <person name="Ohji S."/>
            <person name="Ichikawa N."/>
        </authorList>
    </citation>
    <scope>NUCLEOTIDE SEQUENCE [LARGE SCALE GENOMIC DNA]</scope>
    <source>
        <strain evidence="1 2">NBRC 105050</strain>
    </source>
</reference>
<organism evidence="1 2">
    <name type="scientific">Acetobacter nitrogenifigens DSM 23921 = NBRC 105050</name>
    <dbReference type="NCBI Taxonomy" id="1120919"/>
    <lineage>
        <taxon>Bacteria</taxon>
        <taxon>Pseudomonadati</taxon>
        <taxon>Pseudomonadota</taxon>
        <taxon>Alphaproteobacteria</taxon>
        <taxon>Acetobacterales</taxon>
        <taxon>Acetobacteraceae</taxon>
        <taxon>Acetobacter</taxon>
    </lineage>
</organism>
<proteinExistence type="predicted"/>
<dbReference type="Proteomes" id="UP000321635">
    <property type="component" value="Unassembled WGS sequence"/>
</dbReference>
<evidence type="ECO:0000313" key="2">
    <source>
        <dbReference type="Proteomes" id="UP000321635"/>
    </source>
</evidence>
<accession>A0A511XAQ7</accession>
<name>A0A511XAQ7_9PROT</name>
<sequence>MTIEIDAFRFRKMRGAAGRARQRLSLDLHVSVPYETALALLVLIHCGTKREARGRVVDRTGRVSRAGGAWRALGAEAIEGGAKSSLLGAAVNIGVFGQIFVQFGIF</sequence>
<comment type="caution">
    <text evidence="1">The sequence shown here is derived from an EMBL/GenBank/DDBJ whole genome shotgun (WGS) entry which is preliminary data.</text>
</comment>
<keyword evidence="2" id="KW-1185">Reference proteome</keyword>
<dbReference type="AlphaFoldDB" id="A0A511XAQ7"/>
<gene>
    <name evidence="1" type="ORF">ANI02nite_19310</name>
</gene>
<dbReference type="EMBL" id="BJYF01000009">
    <property type="protein sequence ID" value="GEN60047.1"/>
    <property type="molecule type" value="Genomic_DNA"/>
</dbReference>
<evidence type="ECO:0000313" key="1">
    <source>
        <dbReference type="EMBL" id="GEN60047.1"/>
    </source>
</evidence>
<protein>
    <submittedName>
        <fullName evidence="1">Uncharacterized protein</fullName>
    </submittedName>
</protein>